<dbReference type="RefSeq" id="WP_051557960.1">
    <property type="nucleotide sequence ID" value="NZ_CABLBW010000002.1"/>
</dbReference>
<comment type="caution">
    <text evidence="1">The sequence shown here is derived from an EMBL/GenBank/DDBJ whole genome shotgun (WGS) entry which is preliminary data.</text>
</comment>
<name>W9AN90_9BACI</name>
<dbReference type="EMBL" id="CCAX010000002">
    <property type="protein sequence ID" value="CDO04382.1"/>
    <property type="molecule type" value="Genomic_DNA"/>
</dbReference>
<dbReference type="AlphaFoldDB" id="W9AN90"/>
<gene>
    <name evidence="1" type="ORF">BN988_02939</name>
</gene>
<sequence>MSVLDVEKISGNSVIELENASIIPLTEVQVNDALRHDLISLVKSNYERAHVINPVANLDFKSWEKLVFAEDLIQYGSYLAIDKGTQKLLAYTFLHHSTELDRVELGWCGTHDLENKKLLQSLALCQLIFAKEAGFRFVEGEFDTTDPFAIEIMRSFPFKASEAWITYQLKEAPTT</sequence>
<evidence type="ECO:0000313" key="1">
    <source>
        <dbReference type="EMBL" id="CDO04382.1"/>
    </source>
</evidence>
<dbReference type="eggNOG" id="COG0456">
    <property type="taxonomic scope" value="Bacteria"/>
</dbReference>
<dbReference type="Proteomes" id="UP000028863">
    <property type="component" value="Unassembled WGS sequence"/>
</dbReference>
<evidence type="ECO:0008006" key="3">
    <source>
        <dbReference type="Google" id="ProtNLM"/>
    </source>
</evidence>
<evidence type="ECO:0000313" key="2">
    <source>
        <dbReference type="Proteomes" id="UP000028863"/>
    </source>
</evidence>
<dbReference type="STRING" id="171693.BN988_02939"/>
<reference evidence="1" key="2">
    <citation type="submission" date="2014-03" db="EMBL/GenBank/DDBJ databases">
        <authorList>
            <person name="Urmite Genomes"/>
        </authorList>
    </citation>
    <scope>NUCLEOTIDE SEQUENCE</scope>
    <source>
        <strain evidence="1">S1</strain>
    </source>
</reference>
<protein>
    <recommendedName>
        <fullName evidence="3">GNAT family acetyltransferase</fullName>
    </recommendedName>
</protein>
<keyword evidence="2" id="KW-1185">Reference proteome</keyword>
<organism evidence="1 2">
    <name type="scientific">Oceanobacillus picturae</name>
    <dbReference type="NCBI Taxonomy" id="171693"/>
    <lineage>
        <taxon>Bacteria</taxon>
        <taxon>Bacillati</taxon>
        <taxon>Bacillota</taxon>
        <taxon>Bacilli</taxon>
        <taxon>Bacillales</taxon>
        <taxon>Bacillaceae</taxon>
        <taxon>Oceanobacillus</taxon>
    </lineage>
</organism>
<accession>W9AN90</accession>
<reference evidence="1" key="1">
    <citation type="submission" date="2014-03" db="EMBL/GenBank/DDBJ databases">
        <title>Draft genome sequencing of Oceanobacillus picturae strain S1 isolated from human gut.</title>
        <authorList>
            <person name="Croce O."/>
            <person name="Lagier J.C."/>
            <person name="Raoult D."/>
        </authorList>
    </citation>
    <scope>NUCLEOTIDE SEQUENCE [LARGE SCALE GENOMIC DNA]</scope>
    <source>
        <strain evidence="1">S1</strain>
    </source>
</reference>
<proteinExistence type="predicted"/>